<evidence type="ECO:0000259" key="1">
    <source>
        <dbReference type="Pfam" id="PF22007"/>
    </source>
</evidence>
<dbReference type="Pfam" id="PF23988">
    <property type="entry name" value="DUF7309"/>
    <property type="match status" value="1"/>
</dbReference>
<dbReference type="EMBL" id="MLBF01000041">
    <property type="protein sequence ID" value="OLN28596.1"/>
    <property type="molecule type" value="Genomic_DNA"/>
</dbReference>
<dbReference type="Proteomes" id="UP000186102">
    <property type="component" value="Unassembled WGS sequence"/>
</dbReference>
<sequence length="343" mass="39854">MNQAKPTREEWNSLYQAAVDFKRSACWEWMYDDDIFGVVDPETRETAYCCIMGNGGEHFAVAGYLGTEGLSGILGLLSGEIDTESSESMFIQKCLMCSFEDRSLLSAEDLKNIKEMGLKFRGRNEWPLFRYHEPGFAPWFLSATQCRFLTHILRQALEVALCCRNGKEILDHETPFTFLIRVCLKSGEWVDQYITAEPDEPEFVSFHIQDEIRLKKLKTFKPKQNLILEADTFYVPTPVRENDRPYFPKVGVLLDHHSGLVVSFEMMKDIQEEGYKCINRLVDFIEQNMPTKLLVARVETYYLYLDVCKQLGLPIEMVEQLEYAEEFRNGVFDQFVDTHDSER</sequence>
<dbReference type="STRING" id="1888891.DSOL_3974"/>
<dbReference type="InterPro" id="IPR055733">
    <property type="entry name" value="DUF7309"/>
</dbReference>
<organism evidence="3 4">
    <name type="scientific">Desulfosporosinus metallidurans</name>
    <dbReference type="NCBI Taxonomy" id="1888891"/>
    <lineage>
        <taxon>Bacteria</taxon>
        <taxon>Bacillati</taxon>
        <taxon>Bacillota</taxon>
        <taxon>Clostridia</taxon>
        <taxon>Eubacteriales</taxon>
        <taxon>Desulfitobacteriaceae</taxon>
        <taxon>Desulfosporosinus</taxon>
    </lineage>
</organism>
<dbReference type="RefSeq" id="WP_075366389.1">
    <property type="nucleotide sequence ID" value="NZ_MLBF01000041.1"/>
</dbReference>
<gene>
    <name evidence="3" type="ORF">DSOL_3974</name>
</gene>
<protein>
    <submittedName>
        <fullName evidence="3">Tryptophan synthase beta chain</fullName>
    </submittedName>
</protein>
<evidence type="ECO:0000313" key="3">
    <source>
        <dbReference type="EMBL" id="OLN28596.1"/>
    </source>
</evidence>
<dbReference type="InterPro" id="IPR054216">
    <property type="entry name" value="DUF6930"/>
</dbReference>
<feature type="domain" description="DUF6930" evidence="1">
    <location>
        <begin position="213"/>
        <end position="331"/>
    </location>
</feature>
<feature type="domain" description="DUF7309" evidence="2">
    <location>
        <begin position="11"/>
        <end position="181"/>
    </location>
</feature>
<dbReference type="Pfam" id="PF22007">
    <property type="entry name" value="DUF6930"/>
    <property type="match status" value="1"/>
</dbReference>
<evidence type="ECO:0000259" key="2">
    <source>
        <dbReference type="Pfam" id="PF23988"/>
    </source>
</evidence>
<proteinExistence type="predicted"/>
<comment type="caution">
    <text evidence="3">The sequence shown here is derived from an EMBL/GenBank/DDBJ whole genome shotgun (WGS) entry which is preliminary data.</text>
</comment>
<name>A0A1Q8QMM7_9FIRM</name>
<reference evidence="3 4" key="1">
    <citation type="submission" date="2016-09" db="EMBL/GenBank/DDBJ databases">
        <title>Complete genome of Desulfosporosinus sp. OL.</title>
        <authorList>
            <person name="Mardanov A."/>
            <person name="Beletsky A."/>
            <person name="Panova A."/>
            <person name="Karnachuk O."/>
            <person name="Ravin N."/>
        </authorList>
    </citation>
    <scope>NUCLEOTIDE SEQUENCE [LARGE SCALE GENOMIC DNA]</scope>
    <source>
        <strain evidence="3 4">OL</strain>
    </source>
</reference>
<dbReference type="OrthoDB" id="9801392at2"/>
<keyword evidence="4" id="KW-1185">Reference proteome</keyword>
<dbReference type="AlphaFoldDB" id="A0A1Q8QMM7"/>
<accession>A0A1Q8QMM7</accession>
<evidence type="ECO:0000313" key="4">
    <source>
        <dbReference type="Proteomes" id="UP000186102"/>
    </source>
</evidence>